<feature type="signal peptide" evidence="3">
    <location>
        <begin position="1"/>
        <end position="27"/>
    </location>
</feature>
<keyword evidence="2 3" id="KW-0732">Signal</keyword>
<keyword evidence="5" id="KW-1185">Reference proteome</keyword>
<accession>A0A7I8KXF3</accession>
<dbReference type="EMBL" id="LR746272">
    <property type="protein sequence ID" value="CAA7402450.1"/>
    <property type="molecule type" value="Genomic_DNA"/>
</dbReference>
<dbReference type="Proteomes" id="UP000663760">
    <property type="component" value="Chromosome 9"/>
</dbReference>
<sequence length="149" mass="16141">MALSAFPLWRTLAIFFMIIMISRVASATDEPVRLELSESFSFENNSPLDTSLATTTVKKGSRCNPITNNICPGIFAKKGTQFLRCCKNHCRNIFTDRNHCGVCGSKCPFGSLCCSGKCTPAAFDANNCGKCGKKCQPGLKCLFGICGYA</sequence>
<dbReference type="PANTHER" id="PTHR33227">
    <property type="entry name" value="STIGMA-SPECIFIC STIG1-LIKE PROTEIN 3"/>
    <property type="match status" value="1"/>
</dbReference>
<evidence type="ECO:0000256" key="1">
    <source>
        <dbReference type="ARBA" id="ARBA00006010"/>
    </source>
</evidence>
<dbReference type="Pfam" id="PF04885">
    <property type="entry name" value="Stig1"/>
    <property type="match status" value="1"/>
</dbReference>
<comment type="similarity">
    <text evidence="1">Belongs to the STIG1 family.</text>
</comment>
<reference evidence="4" key="1">
    <citation type="submission" date="2020-02" db="EMBL/GenBank/DDBJ databases">
        <authorList>
            <person name="Scholz U."/>
            <person name="Mascher M."/>
            <person name="Fiebig A."/>
        </authorList>
    </citation>
    <scope>NUCLEOTIDE SEQUENCE</scope>
</reference>
<feature type="chain" id="PRO_5029528323" evidence="3">
    <location>
        <begin position="28"/>
        <end position="149"/>
    </location>
</feature>
<organism evidence="4 5">
    <name type="scientific">Spirodela intermedia</name>
    <name type="common">Intermediate duckweed</name>
    <dbReference type="NCBI Taxonomy" id="51605"/>
    <lineage>
        <taxon>Eukaryota</taxon>
        <taxon>Viridiplantae</taxon>
        <taxon>Streptophyta</taxon>
        <taxon>Embryophyta</taxon>
        <taxon>Tracheophyta</taxon>
        <taxon>Spermatophyta</taxon>
        <taxon>Magnoliopsida</taxon>
        <taxon>Liliopsida</taxon>
        <taxon>Araceae</taxon>
        <taxon>Lemnoideae</taxon>
        <taxon>Spirodela</taxon>
    </lineage>
</organism>
<dbReference type="OrthoDB" id="2013942at2759"/>
<proteinExistence type="inferred from homology"/>
<name>A0A7I8KXF3_SPIIN</name>
<gene>
    <name evidence="4" type="ORF">SI8410_09013128</name>
</gene>
<protein>
    <submittedName>
        <fullName evidence="4">Uncharacterized protein</fullName>
    </submittedName>
</protein>
<evidence type="ECO:0000313" key="4">
    <source>
        <dbReference type="EMBL" id="CAA7402450.1"/>
    </source>
</evidence>
<evidence type="ECO:0000256" key="2">
    <source>
        <dbReference type="ARBA" id="ARBA00022729"/>
    </source>
</evidence>
<evidence type="ECO:0000256" key="3">
    <source>
        <dbReference type="SAM" id="SignalP"/>
    </source>
</evidence>
<evidence type="ECO:0000313" key="5">
    <source>
        <dbReference type="Proteomes" id="UP000663760"/>
    </source>
</evidence>
<dbReference type="PANTHER" id="PTHR33227:SF6">
    <property type="entry name" value="PROTEIN GRIM REAPER"/>
    <property type="match status" value="1"/>
</dbReference>
<dbReference type="InterPro" id="IPR006969">
    <property type="entry name" value="Stig-like"/>
</dbReference>
<dbReference type="AlphaFoldDB" id="A0A7I8KXF3"/>